<dbReference type="Proteomes" id="UP001215598">
    <property type="component" value="Unassembled WGS sequence"/>
</dbReference>
<sequence length="689" mass="77889">MVESDEEPTMNEDEVLFLKQNLGKMLSHCAGDELFESGKITAAKAVYLKEARKIVGPSYAIPATPGQEDGGVQTKVYIKLDHLERANIMGCCVGMAKCLQAENQIEMALAWCEEVNSLHRCCYHTSEHPLYDWKHWMIDFPPLSYLNSFGLCIASDIFASLGNSGTAATRRWEARITTVGLPQWHQTRELRSLLDRDIMNKLLSFRHPDPKTTINATVTVPALQTRGSWKRLHVGKLGGVTEGREDFATFIWNGHLYVAGGRKCGDGGPFYRDLWKLDLAALDEWRQLPDYPIPPNRSGSFLGWTMLLHNDTAILFTGRPTVDVFDLKTETWSTFMTTYTPTAADKAAGITNNWPYPGFMACDNMMQILNGKLYVFGGAHQQTRMGCNLFMELNLTTCKWRRIGGTVHVTEYADYSFPGPRKTAGSWISADKTRIYLLFGIFDRNTAYFHNELHGEDEQFGCSDFWSWSVKDETWRRERLSGNPPCARAEMGCVYNEKLQKTIIFGGFNPNLWSYMIKDGRDTQIPYSYLADTFIYDMGPATKPDAVALASAEPTLSAPKWKQVLTPGFPTYRCQAQLTCDPATGRTYMFGGWTNSQFIPTHTKLKSRSFGDLWELRLDVPGGHFEEVDVEEEARVAQSGPWQRCFSCAAAGPWKKCGGSCNGRVFFCGKTCLREGWKEHKEMHKCRKM</sequence>
<evidence type="ECO:0000313" key="4">
    <source>
        <dbReference type="Proteomes" id="UP001215598"/>
    </source>
</evidence>
<keyword evidence="2" id="KW-0677">Repeat</keyword>
<organism evidence="3 4">
    <name type="scientific">Mycena metata</name>
    <dbReference type="NCBI Taxonomy" id="1033252"/>
    <lineage>
        <taxon>Eukaryota</taxon>
        <taxon>Fungi</taxon>
        <taxon>Dikarya</taxon>
        <taxon>Basidiomycota</taxon>
        <taxon>Agaricomycotina</taxon>
        <taxon>Agaricomycetes</taxon>
        <taxon>Agaricomycetidae</taxon>
        <taxon>Agaricales</taxon>
        <taxon>Marasmiineae</taxon>
        <taxon>Mycenaceae</taxon>
        <taxon>Mycena</taxon>
    </lineage>
</organism>
<keyword evidence="4" id="KW-1185">Reference proteome</keyword>
<proteinExistence type="predicted"/>
<name>A0AAD7K5L0_9AGAR</name>
<evidence type="ECO:0000256" key="1">
    <source>
        <dbReference type="ARBA" id="ARBA00022441"/>
    </source>
</evidence>
<dbReference type="Gene3D" id="2.120.10.80">
    <property type="entry name" value="Kelch-type beta propeller"/>
    <property type="match status" value="2"/>
</dbReference>
<accession>A0AAD7K5L0</accession>
<dbReference type="SUPFAM" id="SSF50965">
    <property type="entry name" value="Galactose oxidase, central domain"/>
    <property type="match status" value="1"/>
</dbReference>
<dbReference type="InterPro" id="IPR015915">
    <property type="entry name" value="Kelch-typ_b-propeller"/>
</dbReference>
<protein>
    <submittedName>
        <fullName evidence="3">Uncharacterized protein</fullName>
    </submittedName>
</protein>
<reference evidence="3" key="1">
    <citation type="submission" date="2023-03" db="EMBL/GenBank/DDBJ databases">
        <title>Massive genome expansion in bonnet fungi (Mycena s.s.) driven by repeated elements and novel gene families across ecological guilds.</title>
        <authorList>
            <consortium name="Lawrence Berkeley National Laboratory"/>
            <person name="Harder C.B."/>
            <person name="Miyauchi S."/>
            <person name="Viragh M."/>
            <person name="Kuo A."/>
            <person name="Thoen E."/>
            <person name="Andreopoulos B."/>
            <person name="Lu D."/>
            <person name="Skrede I."/>
            <person name="Drula E."/>
            <person name="Henrissat B."/>
            <person name="Morin E."/>
            <person name="Kohler A."/>
            <person name="Barry K."/>
            <person name="LaButti K."/>
            <person name="Morin E."/>
            <person name="Salamov A."/>
            <person name="Lipzen A."/>
            <person name="Mereny Z."/>
            <person name="Hegedus B."/>
            <person name="Baldrian P."/>
            <person name="Stursova M."/>
            <person name="Weitz H."/>
            <person name="Taylor A."/>
            <person name="Grigoriev I.V."/>
            <person name="Nagy L.G."/>
            <person name="Martin F."/>
            <person name="Kauserud H."/>
        </authorList>
    </citation>
    <scope>NUCLEOTIDE SEQUENCE</scope>
    <source>
        <strain evidence="3">CBHHK182m</strain>
    </source>
</reference>
<evidence type="ECO:0000313" key="3">
    <source>
        <dbReference type="EMBL" id="KAJ7776232.1"/>
    </source>
</evidence>
<keyword evidence="1" id="KW-0880">Kelch repeat</keyword>
<evidence type="ECO:0000256" key="2">
    <source>
        <dbReference type="ARBA" id="ARBA00022737"/>
    </source>
</evidence>
<dbReference type="PANTHER" id="PTHR46093:SF18">
    <property type="entry name" value="FIBRONECTIN TYPE-III DOMAIN-CONTAINING PROTEIN"/>
    <property type="match status" value="1"/>
</dbReference>
<gene>
    <name evidence="3" type="ORF">B0H16DRAFT_1407244</name>
</gene>
<dbReference type="AlphaFoldDB" id="A0AAD7K5L0"/>
<comment type="caution">
    <text evidence="3">The sequence shown here is derived from an EMBL/GenBank/DDBJ whole genome shotgun (WGS) entry which is preliminary data.</text>
</comment>
<dbReference type="PANTHER" id="PTHR46093">
    <property type="entry name" value="ACYL-COA-BINDING DOMAIN-CONTAINING PROTEIN 5"/>
    <property type="match status" value="1"/>
</dbReference>
<dbReference type="EMBL" id="JARKIB010000009">
    <property type="protein sequence ID" value="KAJ7776232.1"/>
    <property type="molecule type" value="Genomic_DNA"/>
</dbReference>
<dbReference type="InterPro" id="IPR011043">
    <property type="entry name" value="Gal_Oxase/kelch_b-propeller"/>
</dbReference>